<sequence>MPFPNPANGFSFDGRTCRVDRARECWVCKGRKAKKQSKPMTESRYRQLDARSNSSQDPNANNNAFDPMNHNVSFQQALQHFAGSQQPGGTPQSPDAASQSQMMAGGLGASGMAPDGMSQAGASAGPQTPPAIDGKYRHLGDYVDMMGIKGSYSIAQAVEMARKMQKK</sequence>
<evidence type="ECO:0000313" key="2">
    <source>
        <dbReference type="EMBL" id="KAF2768457.1"/>
    </source>
</evidence>
<feature type="region of interest" description="Disordered" evidence="1">
    <location>
        <begin position="30"/>
        <end position="134"/>
    </location>
</feature>
<proteinExistence type="predicted"/>
<dbReference type="OrthoDB" id="10420319at2759"/>
<evidence type="ECO:0000256" key="1">
    <source>
        <dbReference type="SAM" id="MobiDB-lite"/>
    </source>
</evidence>
<dbReference type="AlphaFoldDB" id="A0A6G1L6F3"/>
<dbReference type="Proteomes" id="UP000799436">
    <property type="component" value="Unassembled WGS sequence"/>
</dbReference>
<evidence type="ECO:0000313" key="3">
    <source>
        <dbReference type="Proteomes" id="UP000799436"/>
    </source>
</evidence>
<accession>A0A6G1L6F3</accession>
<keyword evidence="3" id="KW-1185">Reference proteome</keyword>
<reference evidence="2" key="1">
    <citation type="journal article" date="2020" name="Stud. Mycol.">
        <title>101 Dothideomycetes genomes: a test case for predicting lifestyles and emergence of pathogens.</title>
        <authorList>
            <person name="Haridas S."/>
            <person name="Albert R."/>
            <person name="Binder M."/>
            <person name="Bloem J."/>
            <person name="Labutti K."/>
            <person name="Salamov A."/>
            <person name="Andreopoulos B."/>
            <person name="Baker S."/>
            <person name="Barry K."/>
            <person name="Bills G."/>
            <person name="Bluhm B."/>
            <person name="Cannon C."/>
            <person name="Castanera R."/>
            <person name="Culley D."/>
            <person name="Daum C."/>
            <person name="Ezra D."/>
            <person name="Gonzalez J."/>
            <person name="Henrissat B."/>
            <person name="Kuo A."/>
            <person name="Liang C."/>
            <person name="Lipzen A."/>
            <person name="Lutzoni F."/>
            <person name="Magnuson J."/>
            <person name="Mondo S."/>
            <person name="Nolan M."/>
            <person name="Ohm R."/>
            <person name="Pangilinan J."/>
            <person name="Park H.-J."/>
            <person name="Ramirez L."/>
            <person name="Alfaro M."/>
            <person name="Sun H."/>
            <person name="Tritt A."/>
            <person name="Yoshinaga Y."/>
            <person name="Zwiers L.-H."/>
            <person name="Turgeon B."/>
            <person name="Goodwin S."/>
            <person name="Spatafora J."/>
            <person name="Crous P."/>
            <person name="Grigoriev I."/>
        </authorList>
    </citation>
    <scope>NUCLEOTIDE SEQUENCE</scope>
    <source>
        <strain evidence="2">CBS 116005</strain>
    </source>
</reference>
<protein>
    <submittedName>
        <fullName evidence="2">Uncharacterized protein</fullName>
    </submittedName>
</protein>
<name>A0A6G1L6F3_9PEZI</name>
<gene>
    <name evidence="2" type="ORF">EJ03DRAFT_375323</name>
</gene>
<organism evidence="2 3">
    <name type="scientific">Teratosphaeria nubilosa</name>
    <dbReference type="NCBI Taxonomy" id="161662"/>
    <lineage>
        <taxon>Eukaryota</taxon>
        <taxon>Fungi</taxon>
        <taxon>Dikarya</taxon>
        <taxon>Ascomycota</taxon>
        <taxon>Pezizomycotina</taxon>
        <taxon>Dothideomycetes</taxon>
        <taxon>Dothideomycetidae</taxon>
        <taxon>Mycosphaerellales</taxon>
        <taxon>Teratosphaeriaceae</taxon>
        <taxon>Teratosphaeria</taxon>
    </lineage>
</organism>
<dbReference type="EMBL" id="ML995844">
    <property type="protein sequence ID" value="KAF2768457.1"/>
    <property type="molecule type" value="Genomic_DNA"/>
</dbReference>
<feature type="compositionally biased region" description="Polar residues" evidence="1">
    <location>
        <begin position="50"/>
        <end position="101"/>
    </location>
</feature>